<proteinExistence type="predicted"/>
<sequence>LHAQGLVAPGPRAPQRGAPYTFVTTKHFLETFGLESLLDLPDQEQLQEAGIGETGAGPETGP</sequence>
<dbReference type="RefSeq" id="WP_317627601.1">
    <property type="nucleotide sequence ID" value="NZ_JANFFA010000029.1"/>
</dbReference>
<evidence type="ECO:0000313" key="3">
    <source>
        <dbReference type="Proteomes" id="UP001227162"/>
    </source>
</evidence>
<dbReference type="Proteomes" id="UP001227162">
    <property type="component" value="Unassembled WGS sequence"/>
</dbReference>
<dbReference type="EMBL" id="JANFFA010000029">
    <property type="protein sequence ID" value="MDQ2095983.1"/>
    <property type="molecule type" value="Genomic_DNA"/>
</dbReference>
<name>A0AAJ1UDQ2_9RHOB</name>
<evidence type="ECO:0000256" key="1">
    <source>
        <dbReference type="SAM" id="MobiDB-lite"/>
    </source>
</evidence>
<reference evidence="2" key="1">
    <citation type="submission" date="2022-07" db="EMBL/GenBank/DDBJ databases">
        <authorList>
            <person name="Otstavnykh N."/>
            <person name="Isaeva M."/>
            <person name="Bystritskaya E."/>
        </authorList>
    </citation>
    <scope>NUCLEOTIDE SEQUENCE</scope>
    <source>
        <strain evidence="2">10Alg 79</strain>
    </source>
</reference>
<feature type="non-terminal residue" evidence="2">
    <location>
        <position position="1"/>
    </location>
</feature>
<dbReference type="InterPro" id="IPR005234">
    <property type="entry name" value="ScpB_csome_segregation"/>
</dbReference>
<reference evidence="2" key="2">
    <citation type="submission" date="2023-04" db="EMBL/GenBank/DDBJ databases">
        <title>'Rhodoalgimonas zhirmunskyi' gen. nov., isolated from a red alga.</title>
        <authorList>
            <person name="Nedashkovskaya O.I."/>
            <person name="Otstavnykh N.Y."/>
            <person name="Bystritskaya E.P."/>
            <person name="Balabanova L.A."/>
            <person name="Isaeva M.P."/>
        </authorList>
    </citation>
    <scope>NUCLEOTIDE SEQUENCE</scope>
    <source>
        <strain evidence="2">10Alg 79</strain>
    </source>
</reference>
<organism evidence="2 3">
    <name type="scientific">Rhodalgimonas zhirmunskyi</name>
    <dbReference type="NCBI Taxonomy" id="2964767"/>
    <lineage>
        <taxon>Bacteria</taxon>
        <taxon>Pseudomonadati</taxon>
        <taxon>Pseudomonadota</taxon>
        <taxon>Alphaproteobacteria</taxon>
        <taxon>Rhodobacterales</taxon>
        <taxon>Roseobacteraceae</taxon>
        <taxon>Rhodalgimonas</taxon>
    </lineage>
</organism>
<dbReference type="InterPro" id="IPR036388">
    <property type="entry name" value="WH-like_DNA-bd_sf"/>
</dbReference>
<dbReference type="AlphaFoldDB" id="A0AAJ1UDQ2"/>
<feature type="region of interest" description="Disordered" evidence="1">
    <location>
        <begin position="40"/>
        <end position="62"/>
    </location>
</feature>
<feature type="compositionally biased region" description="Gly residues" evidence="1">
    <location>
        <begin position="52"/>
        <end position="62"/>
    </location>
</feature>
<dbReference type="Pfam" id="PF04079">
    <property type="entry name" value="SMC_ScpB"/>
    <property type="match status" value="1"/>
</dbReference>
<comment type="caution">
    <text evidence="2">The sequence shown here is derived from an EMBL/GenBank/DDBJ whole genome shotgun (WGS) entry which is preliminary data.</text>
</comment>
<keyword evidence="3" id="KW-1185">Reference proteome</keyword>
<dbReference type="GO" id="GO:0051304">
    <property type="term" value="P:chromosome separation"/>
    <property type="evidence" value="ECO:0007669"/>
    <property type="project" value="InterPro"/>
</dbReference>
<gene>
    <name evidence="2" type="ORF">NOI20_17855</name>
</gene>
<evidence type="ECO:0000313" key="2">
    <source>
        <dbReference type="EMBL" id="MDQ2095983.1"/>
    </source>
</evidence>
<protein>
    <submittedName>
        <fullName evidence="2">SMC-Scp complex subunit ScpB</fullName>
    </submittedName>
</protein>
<accession>A0AAJ1UDQ2</accession>
<dbReference type="Gene3D" id="1.10.10.10">
    <property type="entry name" value="Winged helix-like DNA-binding domain superfamily/Winged helix DNA-binding domain"/>
    <property type="match status" value="1"/>
</dbReference>